<name>A0A133NUT7_GARVA</name>
<proteinExistence type="predicted"/>
<dbReference type="EMBL" id="LRQB01000053">
    <property type="protein sequence ID" value="KXA20054.1"/>
    <property type="molecule type" value="Genomic_DNA"/>
</dbReference>
<protein>
    <submittedName>
        <fullName evidence="1">Uncharacterized protein</fullName>
    </submittedName>
</protein>
<accession>A0A133NUT7</accession>
<dbReference type="AlphaFoldDB" id="A0A133NUT7"/>
<comment type="caution">
    <text evidence="1">The sequence shown here is derived from an EMBL/GenBank/DDBJ whole genome shotgun (WGS) entry which is preliminary data.</text>
</comment>
<gene>
    <name evidence="1" type="ORF">HMPREF3208_00893</name>
</gene>
<evidence type="ECO:0000313" key="2">
    <source>
        <dbReference type="Proteomes" id="UP000070687"/>
    </source>
</evidence>
<evidence type="ECO:0000313" key="1">
    <source>
        <dbReference type="EMBL" id="KXA20054.1"/>
    </source>
</evidence>
<sequence>MASFSWVRSIGVERLEMQEVREVCEAQARKMQKTQKNARRCYARVCKSALDYS</sequence>
<organism evidence="1 2">
    <name type="scientific">Gardnerella vaginalis</name>
    <dbReference type="NCBI Taxonomy" id="2702"/>
    <lineage>
        <taxon>Bacteria</taxon>
        <taxon>Bacillati</taxon>
        <taxon>Actinomycetota</taxon>
        <taxon>Actinomycetes</taxon>
        <taxon>Bifidobacteriales</taxon>
        <taxon>Bifidobacteriaceae</taxon>
        <taxon>Gardnerella</taxon>
    </lineage>
</organism>
<reference evidence="1 2" key="1">
    <citation type="submission" date="2016-01" db="EMBL/GenBank/DDBJ databases">
        <authorList>
            <person name="Oliw E.H."/>
        </authorList>
    </citation>
    <scope>NUCLEOTIDE SEQUENCE [LARGE SCALE GENOMIC DNA]</scope>
    <source>
        <strain evidence="1 2">PSS_7772B</strain>
    </source>
</reference>
<dbReference type="Proteomes" id="UP000070687">
    <property type="component" value="Unassembled WGS sequence"/>
</dbReference>